<feature type="domain" description="PLL-like beta propeller" evidence="4">
    <location>
        <begin position="420"/>
        <end position="691"/>
    </location>
</feature>
<dbReference type="Pfam" id="PF26607">
    <property type="entry name" value="DUF8189"/>
    <property type="match status" value="1"/>
</dbReference>
<dbReference type="InterPro" id="IPR000845">
    <property type="entry name" value="Nucleoside_phosphorylase_d"/>
</dbReference>
<dbReference type="Pfam" id="PF01048">
    <property type="entry name" value="PNP_UDP_1"/>
    <property type="match status" value="1"/>
</dbReference>
<dbReference type="InterPro" id="IPR035994">
    <property type="entry name" value="Nucleoside_phosphorylase_sf"/>
</dbReference>
<dbReference type="PANTHER" id="PTHR46082">
    <property type="entry name" value="ATP/GTP-BINDING PROTEIN-RELATED"/>
    <property type="match status" value="1"/>
</dbReference>
<name>A0A9P9FFE6_9HYPO</name>
<dbReference type="SUPFAM" id="SSF53167">
    <property type="entry name" value="Purine and uridine phosphorylases"/>
    <property type="match status" value="1"/>
</dbReference>
<feature type="transmembrane region" description="Helical" evidence="2">
    <location>
        <begin position="357"/>
        <end position="378"/>
    </location>
</feature>
<dbReference type="OrthoDB" id="20872at2759"/>
<dbReference type="SUPFAM" id="SSF89372">
    <property type="entry name" value="Fucose-specific lectin"/>
    <property type="match status" value="2"/>
</dbReference>
<evidence type="ECO:0000256" key="1">
    <source>
        <dbReference type="SAM" id="MobiDB-lite"/>
    </source>
</evidence>
<dbReference type="GO" id="GO:0003824">
    <property type="term" value="F:catalytic activity"/>
    <property type="evidence" value="ECO:0007669"/>
    <property type="project" value="InterPro"/>
</dbReference>
<feature type="region of interest" description="Disordered" evidence="1">
    <location>
        <begin position="1"/>
        <end position="34"/>
    </location>
</feature>
<evidence type="ECO:0000313" key="5">
    <source>
        <dbReference type="EMBL" id="KAH7160986.1"/>
    </source>
</evidence>
<evidence type="ECO:0000259" key="4">
    <source>
        <dbReference type="Pfam" id="PF26607"/>
    </source>
</evidence>
<keyword evidence="2" id="KW-1133">Transmembrane helix</keyword>
<protein>
    <submittedName>
        <fullName evidence="5">Pfs, NACHT and ankyrin domain protein</fullName>
    </submittedName>
</protein>
<dbReference type="Gene3D" id="3.40.50.1580">
    <property type="entry name" value="Nucleoside phosphorylase domain"/>
    <property type="match status" value="1"/>
</dbReference>
<reference evidence="5" key="1">
    <citation type="journal article" date="2021" name="Nat. Commun.">
        <title>Genetic determinants of endophytism in the Arabidopsis root mycobiome.</title>
        <authorList>
            <person name="Mesny F."/>
            <person name="Miyauchi S."/>
            <person name="Thiergart T."/>
            <person name="Pickel B."/>
            <person name="Atanasova L."/>
            <person name="Karlsson M."/>
            <person name="Huettel B."/>
            <person name="Barry K.W."/>
            <person name="Haridas S."/>
            <person name="Chen C."/>
            <person name="Bauer D."/>
            <person name="Andreopoulos W."/>
            <person name="Pangilinan J."/>
            <person name="LaButti K."/>
            <person name="Riley R."/>
            <person name="Lipzen A."/>
            <person name="Clum A."/>
            <person name="Drula E."/>
            <person name="Henrissat B."/>
            <person name="Kohler A."/>
            <person name="Grigoriev I.V."/>
            <person name="Martin F.M."/>
            <person name="Hacquard S."/>
        </authorList>
    </citation>
    <scope>NUCLEOTIDE SEQUENCE</scope>
    <source>
        <strain evidence="5">MPI-CAGE-AT-0147</strain>
    </source>
</reference>
<organism evidence="5 6">
    <name type="scientific">Dactylonectria macrodidyma</name>
    <dbReference type="NCBI Taxonomy" id="307937"/>
    <lineage>
        <taxon>Eukaryota</taxon>
        <taxon>Fungi</taxon>
        <taxon>Dikarya</taxon>
        <taxon>Ascomycota</taxon>
        <taxon>Pezizomycotina</taxon>
        <taxon>Sordariomycetes</taxon>
        <taxon>Hypocreomycetidae</taxon>
        <taxon>Hypocreales</taxon>
        <taxon>Nectriaceae</taxon>
        <taxon>Dactylonectria</taxon>
    </lineage>
</organism>
<dbReference type="InterPro" id="IPR058502">
    <property type="entry name" value="PLL-like_beta-prop"/>
</dbReference>
<comment type="caution">
    <text evidence="5">The sequence shown here is derived from an EMBL/GenBank/DDBJ whole genome shotgun (WGS) entry which is preliminary data.</text>
</comment>
<dbReference type="EMBL" id="JAGMUV010000004">
    <property type="protein sequence ID" value="KAH7160986.1"/>
    <property type="molecule type" value="Genomic_DNA"/>
</dbReference>
<feature type="compositionally biased region" description="Polar residues" evidence="1">
    <location>
        <begin position="9"/>
        <end position="18"/>
    </location>
</feature>
<dbReference type="InterPro" id="IPR053137">
    <property type="entry name" value="NLR-like"/>
</dbReference>
<feature type="domain" description="Nucleoside phosphorylase" evidence="3">
    <location>
        <begin position="41"/>
        <end position="316"/>
    </location>
</feature>
<dbReference type="AlphaFoldDB" id="A0A9P9FFE6"/>
<keyword evidence="2" id="KW-0472">Membrane</keyword>
<accession>A0A9P9FFE6</accession>
<evidence type="ECO:0000256" key="2">
    <source>
        <dbReference type="SAM" id="Phobius"/>
    </source>
</evidence>
<evidence type="ECO:0000313" key="6">
    <source>
        <dbReference type="Proteomes" id="UP000738349"/>
    </source>
</evidence>
<gene>
    <name evidence="5" type="ORF">EDB81DRAFT_714072</name>
</gene>
<dbReference type="PANTHER" id="PTHR46082:SF11">
    <property type="entry name" value="AAA+ ATPASE DOMAIN-CONTAINING PROTEIN-RELATED"/>
    <property type="match status" value="1"/>
</dbReference>
<proteinExistence type="predicted"/>
<dbReference type="Proteomes" id="UP000738349">
    <property type="component" value="Unassembled WGS sequence"/>
</dbReference>
<dbReference type="Gene3D" id="2.120.10.70">
    <property type="entry name" value="Fucose-specific lectin"/>
    <property type="match status" value="2"/>
</dbReference>
<keyword evidence="6" id="KW-1185">Reference proteome</keyword>
<sequence>MDPERRLQNAESGSSQSLPKRPRAADGGSPAHHEARHKDYTIAWICALPLELAASRAMLDEERRPLPIVGDDNTYVLGRIDQHNVVMACLPGQYGTNNAAIVATNLKRSFPRIRATLMVGIGGGAPGMADLRLGDVVVGTSVMQYDMGKVIMDGQFQETADAKTPAWLLNSAVSILQSKHGTHRSSSRMTSFLRPNLSRPNHPDRLFQASYEHPLGAPTCGGCDPERLKPRRVRLSDKPVIHYGGIASGNRVMKNAKTRDEIAQRLSVLCFEMEAAGMMDNLQCLPIRGICDYADSHKNKEWQDYAAATAAAYARELLEVLPPELGRTTLSLRGIAKSQVEDAHQIWVRAPRARRRIVVVLVLLVLAGIIVGPCVRFLPKMAKTRNNQDTILPQMLSSADLDGQTFLLAKGHDGRLLFTTREGGSWTLKWNRTEQQTQSQPASIVWGNPKRLSVFYIRDDNMVMTSTLHNGVWGDWEALGAKVSSPAVLCQEASKDIIHVWAREDTKSKLIRHNYWQPDLDNWHTLSSDWESGINEGVAKGARSAPAVVCRNSTTTNDVVIYDKDLSSALHKQWNSTRNRWGPWQALNGSYVGDPVLVSPKDDRIDFFGISKSSKSLIHIPWTLSSGYTSPYDLKGSWKSVPSVAVTASRRLDVFVLSKNGTVNHRALLGSTWSSSWSDLGISATSAPLATRLDTTPPRIMLQVIGTGGVVLSSEWEATNDGGLKNVVPSMQIGDGLSDDWMAVD</sequence>
<evidence type="ECO:0000259" key="3">
    <source>
        <dbReference type="Pfam" id="PF01048"/>
    </source>
</evidence>
<dbReference type="GO" id="GO:0009116">
    <property type="term" value="P:nucleoside metabolic process"/>
    <property type="evidence" value="ECO:0007669"/>
    <property type="project" value="InterPro"/>
</dbReference>
<keyword evidence="2" id="KW-0812">Transmembrane</keyword>